<dbReference type="Proteomes" id="UP001209878">
    <property type="component" value="Unassembled WGS sequence"/>
</dbReference>
<dbReference type="InterPro" id="IPR001849">
    <property type="entry name" value="PH_domain"/>
</dbReference>
<protein>
    <recommendedName>
        <fullName evidence="2">PH domain-containing protein</fullName>
    </recommendedName>
</protein>
<comment type="caution">
    <text evidence="3">The sequence shown here is derived from an EMBL/GenBank/DDBJ whole genome shotgun (WGS) entry which is preliminary data.</text>
</comment>
<dbReference type="GO" id="GO:0005737">
    <property type="term" value="C:cytoplasm"/>
    <property type="evidence" value="ECO:0007669"/>
    <property type="project" value="TreeGrafter"/>
</dbReference>
<dbReference type="SUPFAM" id="SSF50729">
    <property type="entry name" value="PH domain-like"/>
    <property type="match status" value="2"/>
</dbReference>
<sequence>MEDETEKEVIFESWLYKLSGSRITLTNTGIWNRRYFILERDGQLPSLLYFTKKPKNEKAVPKGYLKLSSLYRVEKRPALKGKPFVCRITTGSKQLMLATDDEKIFHLLVFFLQTQIKIKDELEGECFVVRPDNTDDQRCIGARGNMSLLHVSKSGISLALQLSKCVLCQWPLKCIKFYESTGMGQFGFETGRQSPSGLGKYFFNTRAGQDNQVYDLLDRYVMEADAFKQIAATRLTTSAERSSAMTDLDEDVTYVCSDARFMGHLKRISRDIYDNLAAHLGGSRSVISRNQSDPDLLSDTVSHEHAAAQHDRSCSVQNVSCASSHTCEQNDLSVYVPPPSTPPSEHYVPDGATGGPPLMKKVSIDSQYLHMANSSNNTSFGSVSPDRYINANMAAPPTFYEVMKSRDATANIDTALPSGAQSHRGTFMRQQSRSCEELGAYQKMDTDVALMSYENETFAKGDESSHVVDGVYSYASPVGTRGSYLSSAANRSVVTPRVYQKGEPQKLSRKSISDPNLVEGVDLSEAAPHRDGQHRPAPFNFELINSHQGTGAKRNDHFTNGPSGSNSASPMPTAATPSPRSALSSVISPGFLRGSGVTDKSRLFVKRQTEVTTPPSGAAGDNSKSMGGRRLPTIPDAVVKETSC</sequence>
<dbReference type="InterPro" id="IPR002404">
    <property type="entry name" value="IRS_PTB"/>
</dbReference>
<evidence type="ECO:0000313" key="3">
    <source>
        <dbReference type="EMBL" id="KAK2171585.1"/>
    </source>
</evidence>
<feature type="domain" description="PH" evidence="2">
    <location>
        <begin position="8"/>
        <end position="117"/>
    </location>
</feature>
<dbReference type="AlphaFoldDB" id="A0AAD9KIW3"/>
<dbReference type="EMBL" id="JAODUO010001050">
    <property type="protein sequence ID" value="KAK2171585.1"/>
    <property type="molecule type" value="Genomic_DNA"/>
</dbReference>
<dbReference type="GO" id="GO:0007169">
    <property type="term" value="P:cell surface receptor protein tyrosine kinase signaling pathway"/>
    <property type="evidence" value="ECO:0007669"/>
    <property type="project" value="TreeGrafter"/>
</dbReference>
<dbReference type="SMART" id="SM01244">
    <property type="entry name" value="IRS"/>
    <property type="match status" value="1"/>
</dbReference>
<dbReference type="InterPro" id="IPR011993">
    <property type="entry name" value="PH-like_dom_sf"/>
</dbReference>
<dbReference type="SMART" id="SM00233">
    <property type="entry name" value="PH"/>
    <property type="match status" value="1"/>
</dbReference>
<keyword evidence="4" id="KW-1185">Reference proteome</keyword>
<dbReference type="PANTHER" id="PTHR21258">
    <property type="entry name" value="DOCKING PROTEIN RELATED"/>
    <property type="match status" value="1"/>
</dbReference>
<proteinExistence type="predicted"/>
<dbReference type="Gene3D" id="2.30.29.30">
    <property type="entry name" value="Pleckstrin-homology domain (PH domain)/Phosphotyrosine-binding domain (PTB)"/>
    <property type="match status" value="2"/>
</dbReference>
<feature type="region of interest" description="Disordered" evidence="1">
    <location>
        <begin position="549"/>
        <end position="644"/>
    </location>
</feature>
<dbReference type="PROSITE" id="PS50003">
    <property type="entry name" value="PH_DOMAIN"/>
    <property type="match status" value="1"/>
</dbReference>
<dbReference type="InterPro" id="IPR050996">
    <property type="entry name" value="Docking_Protein_DOK"/>
</dbReference>
<gene>
    <name evidence="3" type="ORF">NP493_1047g00009</name>
</gene>
<reference evidence="3" key="1">
    <citation type="journal article" date="2023" name="Mol. Biol. Evol.">
        <title>Third-Generation Sequencing Reveals the Adaptive Role of the Epigenome in Three Deep-Sea Polychaetes.</title>
        <authorList>
            <person name="Perez M."/>
            <person name="Aroh O."/>
            <person name="Sun Y."/>
            <person name="Lan Y."/>
            <person name="Juniper S.K."/>
            <person name="Young C.R."/>
            <person name="Angers B."/>
            <person name="Qian P.Y."/>
        </authorList>
    </citation>
    <scope>NUCLEOTIDE SEQUENCE</scope>
    <source>
        <strain evidence="3">R07B-5</strain>
    </source>
</reference>
<dbReference type="CDD" id="cd00821">
    <property type="entry name" value="PH"/>
    <property type="match status" value="1"/>
</dbReference>
<feature type="compositionally biased region" description="Low complexity" evidence="1">
    <location>
        <begin position="565"/>
        <end position="585"/>
    </location>
</feature>
<evidence type="ECO:0000256" key="1">
    <source>
        <dbReference type="SAM" id="MobiDB-lite"/>
    </source>
</evidence>
<dbReference type="Pfam" id="PF02174">
    <property type="entry name" value="IRS"/>
    <property type="match status" value="1"/>
</dbReference>
<evidence type="ECO:0000259" key="2">
    <source>
        <dbReference type="PROSITE" id="PS50003"/>
    </source>
</evidence>
<organism evidence="3 4">
    <name type="scientific">Ridgeia piscesae</name>
    <name type="common">Tubeworm</name>
    <dbReference type="NCBI Taxonomy" id="27915"/>
    <lineage>
        <taxon>Eukaryota</taxon>
        <taxon>Metazoa</taxon>
        <taxon>Spiralia</taxon>
        <taxon>Lophotrochozoa</taxon>
        <taxon>Annelida</taxon>
        <taxon>Polychaeta</taxon>
        <taxon>Sedentaria</taxon>
        <taxon>Canalipalpata</taxon>
        <taxon>Sabellida</taxon>
        <taxon>Siboglinidae</taxon>
        <taxon>Ridgeia</taxon>
    </lineage>
</organism>
<accession>A0AAD9KIW3</accession>
<evidence type="ECO:0000313" key="4">
    <source>
        <dbReference type="Proteomes" id="UP001209878"/>
    </source>
</evidence>
<dbReference type="Pfam" id="PF00169">
    <property type="entry name" value="PH"/>
    <property type="match status" value="1"/>
</dbReference>
<name>A0AAD9KIW3_RIDPI</name>
<dbReference type="PANTHER" id="PTHR21258:SF56">
    <property type="entry name" value="IRS-TYPE PTB DOMAIN-CONTAINING PROTEIN"/>
    <property type="match status" value="1"/>
</dbReference>